<dbReference type="Gene3D" id="2.40.30.170">
    <property type="match status" value="1"/>
</dbReference>
<dbReference type="EMBL" id="FNCP01000004">
    <property type="protein sequence ID" value="SDG60933.1"/>
    <property type="molecule type" value="Genomic_DNA"/>
</dbReference>
<evidence type="ECO:0000256" key="3">
    <source>
        <dbReference type="ARBA" id="ARBA00022692"/>
    </source>
</evidence>
<evidence type="ECO:0000256" key="6">
    <source>
        <dbReference type="SAM" id="Phobius"/>
    </source>
</evidence>
<keyword evidence="10" id="KW-1185">Reference proteome</keyword>
<sequence>MKRKIVLYVILALMVVVGGGIGYYYWYEGSHYVSTEDARIDGDTYRVMPRISGKLLSLQIKQGDTVVADQIVGQQDTNNLATGLLDNASLRAPITGTVTKTLAREGEVLSPGQPIALVVDKSNLYISANIEETYISRLQNGETAEFTVDSFPGHTLTGKIIEIGEGTVSSFSLMPSLSSSGNFTKVTQRIPIKLSIDDQQGLSLSPGMNVVLKIQAKG</sequence>
<dbReference type="SUPFAM" id="SSF51230">
    <property type="entry name" value="Single hybrid motif"/>
    <property type="match status" value="1"/>
</dbReference>
<evidence type="ECO:0000256" key="2">
    <source>
        <dbReference type="ARBA" id="ARBA00009477"/>
    </source>
</evidence>
<dbReference type="CDD" id="cd06849">
    <property type="entry name" value="lipoyl_domain"/>
    <property type="match status" value="1"/>
</dbReference>
<evidence type="ECO:0000256" key="5">
    <source>
        <dbReference type="ARBA" id="ARBA00023136"/>
    </source>
</evidence>
<dbReference type="GO" id="GO:0016020">
    <property type="term" value="C:membrane"/>
    <property type="evidence" value="ECO:0007669"/>
    <property type="project" value="UniProtKB-SubCell"/>
</dbReference>
<dbReference type="PANTHER" id="PTHR30386">
    <property type="entry name" value="MEMBRANE FUSION SUBUNIT OF EMRAB-TOLC MULTIDRUG EFFLUX PUMP"/>
    <property type="match status" value="1"/>
</dbReference>
<organism evidence="9 10">
    <name type="scientific">Desulfosporosinus hippei DSM 8344</name>
    <dbReference type="NCBI Taxonomy" id="1121419"/>
    <lineage>
        <taxon>Bacteria</taxon>
        <taxon>Bacillati</taxon>
        <taxon>Bacillota</taxon>
        <taxon>Clostridia</taxon>
        <taxon>Eubacteriales</taxon>
        <taxon>Desulfitobacteriaceae</taxon>
        <taxon>Desulfosporosinus</taxon>
    </lineage>
</organism>
<dbReference type="Proteomes" id="UP000198656">
    <property type="component" value="Unassembled WGS sequence"/>
</dbReference>
<dbReference type="STRING" id="1121419.SAMN05443529_104169"/>
<keyword evidence="3 6" id="KW-0812">Transmembrane</keyword>
<keyword evidence="4 6" id="KW-1133">Transmembrane helix</keyword>
<feature type="domain" description="p-hydroxybenzoic acid efflux pump subunit AaeA-like beta-barrel" evidence="8">
    <location>
        <begin position="124"/>
        <end position="214"/>
    </location>
</feature>
<dbReference type="PANTHER" id="PTHR30386:SF26">
    <property type="entry name" value="TRANSPORT PROTEIN COMB"/>
    <property type="match status" value="1"/>
</dbReference>
<comment type="subcellular location">
    <subcellularLocation>
        <location evidence="1">Membrane</location>
        <topology evidence="1">Single-pass membrane protein</topology>
    </subcellularLocation>
</comment>
<keyword evidence="5 6" id="KW-0472">Membrane</keyword>
<evidence type="ECO:0000259" key="8">
    <source>
        <dbReference type="Pfam" id="PF25963"/>
    </source>
</evidence>
<dbReference type="InterPro" id="IPR058634">
    <property type="entry name" value="AaeA-lik-b-barrel"/>
</dbReference>
<dbReference type="OrthoDB" id="9811754at2"/>
<evidence type="ECO:0000256" key="1">
    <source>
        <dbReference type="ARBA" id="ARBA00004167"/>
    </source>
</evidence>
<name>A0A1G7VMD6_9FIRM</name>
<feature type="transmembrane region" description="Helical" evidence="6">
    <location>
        <begin position="5"/>
        <end position="26"/>
    </location>
</feature>
<comment type="similarity">
    <text evidence="2">Belongs to the membrane fusion protein (MFP) (TC 8.A.1) family.</text>
</comment>
<dbReference type="RefSeq" id="WP_092330874.1">
    <property type="nucleotide sequence ID" value="NZ_FNCP01000004.1"/>
</dbReference>
<protein>
    <submittedName>
        <fullName evidence="9">HlyD family secretion protein</fullName>
    </submittedName>
</protein>
<feature type="domain" description="Multidrug resistance protein MdtA-like barrel-sandwich hybrid" evidence="7">
    <location>
        <begin position="46"/>
        <end position="120"/>
    </location>
</feature>
<dbReference type="InterPro" id="IPR058625">
    <property type="entry name" value="MdtA-like_BSH"/>
</dbReference>
<dbReference type="InterPro" id="IPR050739">
    <property type="entry name" value="MFP"/>
</dbReference>
<dbReference type="GO" id="GO:0055085">
    <property type="term" value="P:transmembrane transport"/>
    <property type="evidence" value="ECO:0007669"/>
    <property type="project" value="InterPro"/>
</dbReference>
<dbReference type="Pfam" id="PF25963">
    <property type="entry name" value="Beta-barrel_AAEA"/>
    <property type="match status" value="1"/>
</dbReference>
<gene>
    <name evidence="9" type="ORF">SAMN05443529_104169</name>
</gene>
<dbReference type="AlphaFoldDB" id="A0A1G7VMD6"/>
<evidence type="ECO:0000313" key="9">
    <source>
        <dbReference type="EMBL" id="SDG60933.1"/>
    </source>
</evidence>
<evidence type="ECO:0000259" key="7">
    <source>
        <dbReference type="Pfam" id="PF25917"/>
    </source>
</evidence>
<proteinExistence type="inferred from homology"/>
<dbReference type="Gene3D" id="2.40.50.100">
    <property type="match status" value="1"/>
</dbReference>
<dbReference type="InterPro" id="IPR011053">
    <property type="entry name" value="Single_hybrid_motif"/>
</dbReference>
<evidence type="ECO:0000313" key="10">
    <source>
        <dbReference type="Proteomes" id="UP000198656"/>
    </source>
</evidence>
<accession>A0A1G7VMD6</accession>
<reference evidence="10" key="1">
    <citation type="submission" date="2016-10" db="EMBL/GenBank/DDBJ databases">
        <authorList>
            <person name="Varghese N."/>
            <person name="Submissions S."/>
        </authorList>
    </citation>
    <scope>NUCLEOTIDE SEQUENCE [LARGE SCALE GENOMIC DNA]</scope>
    <source>
        <strain evidence="10">DSM 8344</strain>
    </source>
</reference>
<evidence type="ECO:0000256" key="4">
    <source>
        <dbReference type="ARBA" id="ARBA00022989"/>
    </source>
</evidence>
<dbReference type="Pfam" id="PF25917">
    <property type="entry name" value="BSH_RND"/>
    <property type="match status" value="1"/>
</dbReference>